<protein>
    <submittedName>
        <fullName evidence="2">Uncharacterized protein</fullName>
    </submittedName>
</protein>
<dbReference type="Proteomes" id="UP000252415">
    <property type="component" value="Unassembled WGS sequence"/>
</dbReference>
<evidence type="ECO:0000256" key="1">
    <source>
        <dbReference type="SAM" id="MobiDB-lite"/>
    </source>
</evidence>
<evidence type="ECO:0000313" key="3">
    <source>
        <dbReference type="Proteomes" id="UP000252415"/>
    </source>
</evidence>
<proteinExistence type="predicted"/>
<keyword evidence="3" id="KW-1185">Reference proteome</keyword>
<gene>
    <name evidence="2" type="ORF">DFP97_111163</name>
</gene>
<dbReference type="AlphaFoldDB" id="A0A368VT43"/>
<accession>A0A368VT43</accession>
<dbReference type="EMBL" id="QPJD01000011">
    <property type="protein sequence ID" value="RCW44936.1"/>
    <property type="molecule type" value="Genomic_DNA"/>
</dbReference>
<organism evidence="2 3">
    <name type="scientific">Paenibacillus prosopidis</name>
    <dbReference type="NCBI Taxonomy" id="630520"/>
    <lineage>
        <taxon>Bacteria</taxon>
        <taxon>Bacillati</taxon>
        <taxon>Bacillota</taxon>
        <taxon>Bacilli</taxon>
        <taxon>Bacillales</taxon>
        <taxon>Paenibacillaceae</taxon>
        <taxon>Paenibacillus</taxon>
    </lineage>
</organism>
<comment type="caution">
    <text evidence="2">The sequence shown here is derived from an EMBL/GenBank/DDBJ whole genome shotgun (WGS) entry which is preliminary data.</text>
</comment>
<evidence type="ECO:0000313" key="2">
    <source>
        <dbReference type="EMBL" id="RCW44936.1"/>
    </source>
</evidence>
<feature type="region of interest" description="Disordered" evidence="1">
    <location>
        <begin position="56"/>
        <end position="76"/>
    </location>
</feature>
<name>A0A368VT43_9BACL</name>
<sequence length="76" mass="8308">MHVSLTRKGVPYSVVGHAGKAADSTVGRQVLKERTGFGANRKEFDLRSITLGSKSKGFVTNRKDNDESVQEADWSV</sequence>
<reference evidence="2 3" key="1">
    <citation type="submission" date="2018-07" db="EMBL/GenBank/DDBJ databases">
        <title>Genomic Encyclopedia of Type Strains, Phase III (KMG-III): the genomes of soil and plant-associated and newly described type strains.</title>
        <authorList>
            <person name="Whitman W."/>
        </authorList>
    </citation>
    <scope>NUCLEOTIDE SEQUENCE [LARGE SCALE GENOMIC DNA]</scope>
    <source>
        <strain evidence="2 3">CECT 7506</strain>
    </source>
</reference>